<feature type="compositionally biased region" description="Polar residues" evidence="1">
    <location>
        <begin position="20"/>
        <end position="29"/>
    </location>
</feature>
<reference evidence="2" key="1">
    <citation type="submission" date="2007-03" db="EMBL/GenBank/DDBJ databases">
        <title>Annotation of Culex pipiens quinquefasciatus.</title>
        <authorList>
            <consortium name="The Broad Institute Genome Sequencing Platform"/>
            <person name="Atkinson P.W."/>
            <person name="Hemingway J."/>
            <person name="Christensen B.M."/>
            <person name="Higgs S."/>
            <person name="Kodira C."/>
            <person name="Hannick L."/>
            <person name="Megy K."/>
            <person name="O'Leary S."/>
            <person name="Pearson M."/>
            <person name="Haas B.J."/>
            <person name="Mauceli E."/>
            <person name="Wortman J.R."/>
            <person name="Lee N.H."/>
            <person name="Guigo R."/>
            <person name="Stanke M."/>
            <person name="Alvarado L."/>
            <person name="Amedeo P."/>
            <person name="Antoine C.H."/>
            <person name="Arensburger P."/>
            <person name="Bidwell S.L."/>
            <person name="Crawford M."/>
            <person name="Camaro F."/>
            <person name="Devon K."/>
            <person name="Engels R."/>
            <person name="Hammond M."/>
            <person name="Howarth C."/>
            <person name="Koehrsen M."/>
            <person name="Lawson D."/>
            <person name="Montgomery P."/>
            <person name="Nene V."/>
            <person name="Nusbaum C."/>
            <person name="Puiu D."/>
            <person name="Romero-Severson J."/>
            <person name="Severson D.W."/>
            <person name="Shumway M."/>
            <person name="Sisk P."/>
            <person name="Stolte C."/>
            <person name="Zeng Q."/>
            <person name="Eisenstadt E."/>
            <person name="Fraser-Liggett C."/>
            <person name="Strausberg R."/>
            <person name="Galagan J."/>
            <person name="Birren B."/>
            <person name="Collins F.H."/>
        </authorList>
    </citation>
    <scope>NUCLEOTIDE SEQUENCE [LARGE SCALE GENOMIC DNA]</scope>
    <source>
        <strain evidence="2">JHB</strain>
    </source>
</reference>
<dbReference type="AlphaFoldDB" id="B0WK98"/>
<dbReference type="HOGENOM" id="CLU_2374813_0_0_1"/>
<dbReference type="EnsemblMetazoa" id="CPIJ007330-RA">
    <property type="protein sequence ID" value="CPIJ007330-PA"/>
    <property type="gene ID" value="CPIJ007330"/>
</dbReference>
<evidence type="ECO:0000313" key="4">
    <source>
        <dbReference type="Proteomes" id="UP000002320"/>
    </source>
</evidence>
<feature type="compositionally biased region" description="Low complexity" evidence="1">
    <location>
        <begin position="1"/>
        <end position="14"/>
    </location>
</feature>
<feature type="compositionally biased region" description="Polar residues" evidence="1">
    <location>
        <begin position="60"/>
        <end position="73"/>
    </location>
</feature>
<feature type="compositionally biased region" description="Low complexity" evidence="1">
    <location>
        <begin position="85"/>
        <end position="95"/>
    </location>
</feature>
<dbReference type="EMBL" id="DS231969">
    <property type="protein sequence ID" value="EDS29689.1"/>
    <property type="molecule type" value="Genomic_DNA"/>
</dbReference>
<name>B0WK98_CULQU</name>
<sequence>MAAAHATRTTTRTTHISRRCVSTRTHAYDTTQQQQRSRSTQHSAAHTGVNTQPRVYPSSLAESQPPGRSQIYTSVDIHDDDDDVPYVPYTTSKQG</sequence>
<feature type="region of interest" description="Disordered" evidence="1">
    <location>
        <begin position="1"/>
        <end position="95"/>
    </location>
</feature>
<dbReference type="Proteomes" id="UP000002320">
    <property type="component" value="Unassembled WGS sequence"/>
</dbReference>
<dbReference type="VEuPathDB" id="VectorBase:CPIJ007330"/>
<feature type="compositionally biased region" description="Low complexity" evidence="1">
    <location>
        <begin position="30"/>
        <end position="41"/>
    </location>
</feature>
<accession>B0WK98</accession>
<feature type="compositionally biased region" description="Polar residues" evidence="1">
    <location>
        <begin position="42"/>
        <end position="53"/>
    </location>
</feature>
<evidence type="ECO:0000313" key="3">
    <source>
        <dbReference type="EnsemblMetazoa" id="CPIJ007330-PA"/>
    </source>
</evidence>
<evidence type="ECO:0000256" key="1">
    <source>
        <dbReference type="SAM" id="MobiDB-lite"/>
    </source>
</evidence>
<organism>
    <name type="scientific">Culex quinquefasciatus</name>
    <name type="common">Southern house mosquito</name>
    <name type="synonym">Culex pungens</name>
    <dbReference type="NCBI Taxonomy" id="7176"/>
    <lineage>
        <taxon>Eukaryota</taxon>
        <taxon>Metazoa</taxon>
        <taxon>Ecdysozoa</taxon>
        <taxon>Arthropoda</taxon>
        <taxon>Hexapoda</taxon>
        <taxon>Insecta</taxon>
        <taxon>Pterygota</taxon>
        <taxon>Neoptera</taxon>
        <taxon>Endopterygota</taxon>
        <taxon>Diptera</taxon>
        <taxon>Nematocera</taxon>
        <taxon>Culicoidea</taxon>
        <taxon>Culicidae</taxon>
        <taxon>Culicinae</taxon>
        <taxon>Culicini</taxon>
        <taxon>Culex</taxon>
        <taxon>Culex</taxon>
    </lineage>
</organism>
<evidence type="ECO:0000313" key="2">
    <source>
        <dbReference type="EMBL" id="EDS29689.1"/>
    </source>
</evidence>
<protein>
    <submittedName>
        <fullName evidence="2 3">Uncharacterized protein</fullName>
    </submittedName>
</protein>
<reference evidence="3" key="2">
    <citation type="submission" date="2021-02" db="UniProtKB">
        <authorList>
            <consortium name="EnsemblMetazoa"/>
        </authorList>
    </citation>
    <scope>IDENTIFICATION</scope>
    <source>
        <strain evidence="3">JHB</strain>
    </source>
</reference>
<proteinExistence type="predicted"/>
<dbReference type="InParanoid" id="B0WK98"/>
<gene>
    <name evidence="3" type="primary">6039571</name>
    <name evidence="2" type="ORF">CpipJ_CPIJ007330</name>
</gene>
<keyword evidence="4" id="KW-1185">Reference proteome</keyword>
<dbReference type="KEGG" id="cqu:CpipJ_CPIJ007330"/>